<dbReference type="AlphaFoldDB" id="A0A9P9KP59"/>
<dbReference type="Proteomes" id="UP000736672">
    <property type="component" value="Unassembled WGS sequence"/>
</dbReference>
<sequence length="216" mass="24655">MDAFLQRQKRRRNLVPSAAFLRRLRRPTTSVIHAPSSAASEQRKRPRRLTDDVRETLTSTPIRDCGRWVSDSSALIPVFSALLSHRYFGCRPFATRMPLSRTGMQHRCISRASHTNKSLLLLWQYLEVSGIGCHTLIPNSLADSHSRVIPVSHRAVSAVNPRPWQCLPTCLLLVVGSYWFRPKLRCLEKAFIQQLTVFQAQGLWTSRQMVYSTTLA</sequence>
<comment type="caution">
    <text evidence="2">The sequence shown here is derived from an EMBL/GenBank/DDBJ whole genome shotgun (WGS) entry which is preliminary data.</text>
</comment>
<protein>
    <submittedName>
        <fullName evidence="2">Uncharacterized protein</fullName>
    </submittedName>
</protein>
<evidence type="ECO:0000313" key="3">
    <source>
        <dbReference type="Proteomes" id="UP000736672"/>
    </source>
</evidence>
<reference evidence="2" key="1">
    <citation type="journal article" date="2021" name="Nat. Commun.">
        <title>Genetic determinants of endophytism in the Arabidopsis root mycobiome.</title>
        <authorList>
            <person name="Mesny F."/>
            <person name="Miyauchi S."/>
            <person name="Thiergart T."/>
            <person name="Pickel B."/>
            <person name="Atanasova L."/>
            <person name="Karlsson M."/>
            <person name="Huettel B."/>
            <person name="Barry K.W."/>
            <person name="Haridas S."/>
            <person name="Chen C."/>
            <person name="Bauer D."/>
            <person name="Andreopoulos W."/>
            <person name="Pangilinan J."/>
            <person name="LaButti K."/>
            <person name="Riley R."/>
            <person name="Lipzen A."/>
            <person name="Clum A."/>
            <person name="Drula E."/>
            <person name="Henrissat B."/>
            <person name="Kohler A."/>
            <person name="Grigoriev I.V."/>
            <person name="Martin F.M."/>
            <person name="Hacquard S."/>
        </authorList>
    </citation>
    <scope>NUCLEOTIDE SEQUENCE</scope>
    <source>
        <strain evidence="2">FSSC 5 MPI-SDFR-AT-0091</strain>
    </source>
</reference>
<feature type="region of interest" description="Disordered" evidence="1">
    <location>
        <begin position="31"/>
        <end position="52"/>
    </location>
</feature>
<dbReference type="EMBL" id="JAGTJS010000006">
    <property type="protein sequence ID" value="KAH7266261.1"/>
    <property type="molecule type" value="Genomic_DNA"/>
</dbReference>
<evidence type="ECO:0000256" key="1">
    <source>
        <dbReference type="SAM" id="MobiDB-lite"/>
    </source>
</evidence>
<accession>A0A9P9KP59</accession>
<proteinExistence type="predicted"/>
<gene>
    <name evidence="2" type="ORF">B0J15DRAFT_242732</name>
</gene>
<organism evidence="2 3">
    <name type="scientific">Fusarium solani</name>
    <name type="common">Filamentous fungus</name>
    <dbReference type="NCBI Taxonomy" id="169388"/>
    <lineage>
        <taxon>Eukaryota</taxon>
        <taxon>Fungi</taxon>
        <taxon>Dikarya</taxon>
        <taxon>Ascomycota</taxon>
        <taxon>Pezizomycotina</taxon>
        <taxon>Sordariomycetes</taxon>
        <taxon>Hypocreomycetidae</taxon>
        <taxon>Hypocreales</taxon>
        <taxon>Nectriaceae</taxon>
        <taxon>Fusarium</taxon>
        <taxon>Fusarium solani species complex</taxon>
    </lineage>
</organism>
<name>A0A9P9KP59_FUSSL</name>
<keyword evidence="3" id="KW-1185">Reference proteome</keyword>
<evidence type="ECO:0000313" key="2">
    <source>
        <dbReference type="EMBL" id="KAH7266261.1"/>
    </source>
</evidence>